<evidence type="ECO:0000313" key="1">
    <source>
        <dbReference type="EMBL" id="JAE05734.1"/>
    </source>
</evidence>
<proteinExistence type="predicted"/>
<sequence>MQMQAFVHRDSEKQSRTLSRPSFLPISLLSPSLSSAAVKLYTQHTAECRHSFEKPQ</sequence>
<organism evidence="1">
    <name type="scientific">Arundo donax</name>
    <name type="common">Giant reed</name>
    <name type="synonym">Donax arundinaceus</name>
    <dbReference type="NCBI Taxonomy" id="35708"/>
    <lineage>
        <taxon>Eukaryota</taxon>
        <taxon>Viridiplantae</taxon>
        <taxon>Streptophyta</taxon>
        <taxon>Embryophyta</taxon>
        <taxon>Tracheophyta</taxon>
        <taxon>Spermatophyta</taxon>
        <taxon>Magnoliopsida</taxon>
        <taxon>Liliopsida</taxon>
        <taxon>Poales</taxon>
        <taxon>Poaceae</taxon>
        <taxon>PACMAD clade</taxon>
        <taxon>Arundinoideae</taxon>
        <taxon>Arundineae</taxon>
        <taxon>Arundo</taxon>
    </lineage>
</organism>
<dbReference type="EMBL" id="GBRH01192162">
    <property type="protein sequence ID" value="JAE05734.1"/>
    <property type="molecule type" value="Transcribed_RNA"/>
</dbReference>
<reference evidence="1" key="1">
    <citation type="submission" date="2014-09" db="EMBL/GenBank/DDBJ databases">
        <authorList>
            <person name="Magalhaes I.L.F."/>
            <person name="Oliveira U."/>
            <person name="Santos F.R."/>
            <person name="Vidigal T.H.D.A."/>
            <person name="Brescovit A.D."/>
            <person name="Santos A.J."/>
        </authorList>
    </citation>
    <scope>NUCLEOTIDE SEQUENCE</scope>
    <source>
        <tissue evidence="1">Shoot tissue taken approximately 20 cm above the soil surface</tissue>
    </source>
</reference>
<dbReference type="AlphaFoldDB" id="A0A0A9F3E9"/>
<name>A0A0A9F3E9_ARUDO</name>
<accession>A0A0A9F3E9</accession>
<reference evidence="1" key="2">
    <citation type="journal article" date="2015" name="Data Brief">
        <title>Shoot transcriptome of the giant reed, Arundo donax.</title>
        <authorList>
            <person name="Barrero R.A."/>
            <person name="Guerrero F.D."/>
            <person name="Moolhuijzen P."/>
            <person name="Goolsby J.A."/>
            <person name="Tidwell J."/>
            <person name="Bellgard S.E."/>
            <person name="Bellgard M.I."/>
        </authorList>
    </citation>
    <scope>NUCLEOTIDE SEQUENCE</scope>
    <source>
        <tissue evidence="1">Shoot tissue taken approximately 20 cm above the soil surface</tissue>
    </source>
</reference>
<protein>
    <submittedName>
        <fullName evidence="1">Uncharacterized protein</fullName>
    </submittedName>
</protein>